<name>A0ABP7KFR8_9RHOB</name>
<proteinExistence type="predicted"/>
<dbReference type="RefSeq" id="WP_344847960.1">
    <property type="nucleotide sequence ID" value="NZ_BAABDF010000007.1"/>
</dbReference>
<gene>
    <name evidence="2" type="ORF">GCM10022404_27370</name>
</gene>
<protein>
    <recommendedName>
        <fullName evidence="4">SRPBCC family protein</fullName>
    </recommendedName>
</protein>
<evidence type="ECO:0000313" key="3">
    <source>
        <dbReference type="Proteomes" id="UP001399917"/>
    </source>
</evidence>
<evidence type="ECO:0000256" key="1">
    <source>
        <dbReference type="SAM" id="SignalP"/>
    </source>
</evidence>
<comment type="caution">
    <text evidence="2">The sequence shown here is derived from an EMBL/GenBank/DDBJ whole genome shotgun (WGS) entry which is preliminary data.</text>
</comment>
<sequence length="171" mass="18564">MKSLYGAALAAAIFATPISAKQLEVSSVMVEADLTAVDANALAFWPEIAGDLTRMVAEGLSPQFDEGSDYSVEVELFELSLEGNPILDEDGEFNTIRGWIYLYGPDDDVLPIKKYKVDYTATADGPDVVPTDVIVVPPSRGDYYDALTTAFAAKVITDISGLQEEWLEEES</sequence>
<evidence type="ECO:0000313" key="2">
    <source>
        <dbReference type="EMBL" id="GAA3876160.1"/>
    </source>
</evidence>
<feature type="signal peptide" evidence="1">
    <location>
        <begin position="1"/>
        <end position="20"/>
    </location>
</feature>
<reference evidence="3" key="1">
    <citation type="journal article" date="2019" name="Int. J. Syst. Evol. Microbiol.">
        <title>The Global Catalogue of Microorganisms (GCM) 10K type strain sequencing project: providing services to taxonomists for standard genome sequencing and annotation.</title>
        <authorList>
            <consortium name="The Broad Institute Genomics Platform"/>
            <consortium name="The Broad Institute Genome Sequencing Center for Infectious Disease"/>
            <person name="Wu L."/>
            <person name="Ma J."/>
        </authorList>
    </citation>
    <scope>NUCLEOTIDE SEQUENCE [LARGE SCALE GENOMIC DNA]</scope>
    <source>
        <strain evidence="3">JCM 17190</strain>
    </source>
</reference>
<evidence type="ECO:0008006" key="4">
    <source>
        <dbReference type="Google" id="ProtNLM"/>
    </source>
</evidence>
<feature type="chain" id="PRO_5047161801" description="SRPBCC family protein" evidence="1">
    <location>
        <begin position="21"/>
        <end position="171"/>
    </location>
</feature>
<organism evidence="2 3">
    <name type="scientific">Celeribacter arenosi</name>
    <dbReference type="NCBI Taxonomy" id="792649"/>
    <lineage>
        <taxon>Bacteria</taxon>
        <taxon>Pseudomonadati</taxon>
        <taxon>Pseudomonadota</taxon>
        <taxon>Alphaproteobacteria</taxon>
        <taxon>Rhodobacterales</taxon>
        <taxon>Roseobacteraceae</taxon>
        <taxon>Celeribacter</taxon>
    </lineage>
</organism>
<accession>A0ABP7KFR8</accession>
<keyword evidence="1" id="KW-0732">Signal</keyword>
<dbReference type="Proteomes" id="UP001399917">
    <property type="component" value="Unassembled WGS sequence"/>
</dbReference>
<dbReference type="EMBL" id="BAABDF010000007">
    <property type="protein sequence ID" value="GAA3876160.1"/>
    <property type="molecule type" value="Genomic_DNA"/>
</dbReference>
<keyword evidence="3" id="KW-1185">Reference proteome</keyword>